<keyword evidence="1" id="KW-0812">Transmembrane</keyword>
<reference evidence="4 5" key="1">
    <citation type="journal article" date="2016" name="Nat. Commun.">
        <title>Thousands of microbial genomes shed light on interconnected biogeochemical processes in an aquifer system.</title>
        <authorList>
            <person name="Anantharaman K."/>
            <person name="Brown C.T."/>
            <person name="Hug L.A."/>
            <person name="Sharon I."/>
            <person name="Castelle C.J."/>
            <person name="Probst A.J."/>
            <person name="Thomas B.C."/>
            <person name="Singh A."/>
            <person name="Wilkins M.J."/>
            <person name="Karaoz U."/>
            <person name="Brodie E.L."/>
            <person name="Williams K.H."/>
            <person name="Hubbard S.S."/>
            <person name="Banfield J.F."/>
        </authorList>
    </citation>
    <scope>NUCLEOTIDE SEQUENCE [LARGE SCALE GENOMIC DNA]</scope>
</reference>
<protein>
    <submittedName>
        <fullName evidence="4">Uncharacterized protein</fullName>
    </submittedName>
</protein>
<evidence type="ECO:0000313" key="5">
    <source>
        <dbReference type="Proteomes" id="UP000176260"/>
    </source>
</evidence>
<name>A0A1G1XSG5_9BACT</name>
<organism evidence="4 5">
    <name type="scientific">Candidatus Buchananbacteria bacterium RBG_13_39_9</name>
    <dbReference type="NCBI Taxonomy" id="1797531"/>
    <lineage>
        <taxon>Bacteria</taxon>
        <taxon>Candidatus Buchananiibacteriota</taxon>
    </lineage>
</organism>
<feature type="domain" description="DUF7088" evidence="3">
    <location>
        <begin position="44"/>
        <end position="146"/>
    </location>
</feature>
<feature type="domain" description="ABC-type uncharacterised transport system" evidence="2">
    <location>
        <begin position="181"/>
        <end position="465"/>
    </location>
</feature>
<dbReference type="AlphaFoldDB" id="A0A1G1XSG5"/>
<evidence type="ECO:0000259" key="2">
    <source>
        <dbReference type="Pfam" id="PF09822"/>
    </source>
</evidence>
<sequence length="534" mass="60298">MKNILNRKNIFNTQSLTLLLIIIAILLVANFISANHFGRLDLTADKQYSISKTTKDTLKKLDDLLTIKVYFSQTLPPDLTQTAQYIKDVLSEYKAYSHKVNVEIIDPAKDETTKSEVESLGIPEIEMQIMEKDQFKVQKGYLGIAIFFGSKKEIIPIVQDVANIEYELTSAIKRLTSENLKNIGFLTGHDEHDIYEIPSYAGMQTSPSDYTLIKKELDKNYNVTTIDISSGQKIENIDTLIVAGPQKALSDREFYEIDQFLMRGGQAIFLLDQVTIAGNLQTEINVTGLDKLLSNYGIQVNSNLVMDISNETVGFSSGYMQFYLPYPFWPKLIKDNFAKDNPIMARLQTISLPWSSSLNSLDKEGVTTTVLATTTYSGSTVSQPFNLDPQQQYNPTERKKVPMIILAKGQFKSAYAGQKAPEINSENSENVSADKTIDQAEKEIQIIAVGDSDFINDDNLKRFPDNAVFFQNAVDYLTMGSDLISIRAKTLQDRPLNQPSETKKTWIKIINLIMIPLLVIVFGVFRFYQRKKNK</sequence>
<evidence type="ECO:0000256" key="1">
    <source>
        <dbReference type="SAM" id="Phobius"/>
    </source>
</evidence>
<feature type="transmembrane region" description="Helical" evidence="1">
    <location>
        <begin position="506"/>
        <end position="528"/>
    </location>
</feature>
<dbReference type="Pfam" id="PF23357">
    <property type="entry name" value="DUF7088"/>
    <property type="match status" value="1"/>
</dbReference>
<evidence type="ECO:0000313" key="4">
    <source>
        <dbReference type="EMBL" id="OGY43003.1"/>
    </source>
</evidence>
<keyword evidence="1" id="KW-1133">Transmembrane helix</keyword>
<dbReference type="Pfam" id="PF09822">
    <property type="entry name" value="ABC_transp_aux"/>
    <property type="match status" value="1"/>
</dbReference>
<dbReference type="InterPro" id="IPR055396">
    <property type="entry name" value="DUF7088"/>
</dbReference>
<dbReference type="InterPro" id="IPR019196">
    <property type="entry name" value="ABC_transp_unknown"/>
</dbReference>
<evidence type="ECO:0000259" key="3">
    <source>
        <dbReference type="Pfam" id="PF23357"/>
    </source>
</evidence>
<dbReference type="EMBL" id="MHIA01000002">
    <property type="protein sequence ID" value="OGY43003.1"/>
    <property type="molecule type" value="Genomic_DNA"/>
</dbReference>
<accession>A0A1G1XSG5</accession>
<gene>
    <name evidence="4" type="ORF">A2Y67_03385</name>
</gene>
<dbReference type="Proteomes" id="UP000176260">
    <property type="component" value="Unassembled WGS sequence"/>
</dbReference>
<proteinExistence type="predicted"/>
<comment type="caution">
    <text evidence="4">The sequence shown here is derived from an EMBL/GenBank/DDBJ whole genome shotgun (WGS) entry which is preliminary data.</text>
</comment>
<keyword evidence="1" id="KW-0472">Membrane</keyword>